<proteinExistence type="predicted"/>
<accession>A0A346PSN9</accession>
<gene>
    <name evidence="2" type="ORF">AArcMg_2543</name>
</gene>
<evidence type="ECO:0000313" key="2">
    <source>
        <dbReference type="EMBL" id="AXR82534.1"/>
    </source>
</evidence>
<sequence length="87" mass="9393">MSPHNSHGRKPKRKAISTVSTLDRTGDGWPPVSPGFARRTLSLAEFFKQGSSQSNRMAVSESIVGIVDGSGRRKEHSTTTYSSDVAC</sequence>
<name>A0A346PSN9_9EURY</name>
<protein>
    <submittedName>
        <fullName evidence="2">Uncharacterized protein</fullName>
    </submittedName>
</protein>
<keyword evidence="3" id="KW-1185">Reference proteome</keyword>
<dbReference type="EMBL" id="CP027033">
    <property type="protein sequence ID" value="AXR82534.1"/>
    <property type="molecule type" value="Genomic_DNA"/>
</dbReference>
<organism evidence="2 3">
    <name type="scientific">Natrarchaeobaculum sulfurireducens</name>
    <dbReference type="NCBI Taxonomy" id="2044521"/>
    <lineage>
        <taxon>Archaea</taxon>
        <taxon>Methanobacteriati</taxon>
        <taxon>Methanobacteriota</taxon>
        <taxon>Stenosarchaea group</taxon>
        <taxon>Halobacteria</taxon>
        <taxon>Halobacteriales</taxon>
        <taxon>Natrialbaceae</taxon>
        <taxon>Natrarchaeobaculum</taxon>
    </lineage>
</organism>
<reference evidence="3" key="1">
    <citation type="submission" date="2018-02" db="EMBL/GenBank/DDBJ databases">
        <title>Phenotypic and genomic properties of facultatively anaerobic sulfur-reducing natronoarchaea from hypersaline soda lakes.</title>
        <authorList>
            <person name="Sorokin D.Y."/>
            <person name="Kublanov I.V."/>
            <person name="Roman P."/>
            <person name="Sinninghe Damste J.S."/>
            <person name="Golyshin P.N."/>
            <person name="Rojo D."/>
            <person name="Ciordia S."/>
            <person name="Mena M.D.C."/>
            <person name="Ferrer M."/>
            <person name="Messina E."/>
            <person name="Smedile F."/>
            <person name="La Spada G."/>
            <person name="La Cono V."/>
            <person name="Yakimov M.M."/>
        </authorList>
    </citation>
    <scope>NUCLEOTIDE SEQUENCE [LARGE SCALE GENOMIC DNA]</scope>
    <source>
        <strain evidence="3">AArc-Mg</strain>
    </source>
</reference>
<feature type="region of interest" description="Disordered" evidence="1">
    <location>
        <begin position="68"/>
        <end position="87"/>
    </location>
</feature>
<dbReference type="AlphaFoldDB" id="A0A346PSN9"/>
<evidence type="ECO:0000313" key="3">
    <source>
        <dbReference type="Proteomes" id="UP000258613"/>
    </source>
</evidence>
<dbReference type="KEGG" id="nag:AArcMg_2543"/>
<evidence type="ECO:0000256" key="1">
    <source>
        <dbReference type="SAM" id="MobiDB-lite"/>
    </source>
</evidence>
<dbReference type="Proteomes" id="UP000258613">
    <property type="component" value="Chromosome"/>
</dbReference>
<feature type="compositionally biased region" description="Polar residues" evidence="1">
    <location>
        <begin position="78"/>
        <end position="87"/>
    </location>
</feature>